<name>A0A084JQ70_9FIRM</name>
<organism evidence="1 2">
    <name type="scientific">Lacrimispora celerecrescens</name>
    <dbReference type="NCBI Taxonomy" id="29354"/>
    <lineage>
        <taxon>Bacteria</taxon>
        <taxon>Bacillati</taxon>
        <taxon>Bacillota</taxon>
        <taxon>Clostridia</taxon>
        <taxon>Lachnospirales</taxon>
        <taxon>Lachnospiraceae</taxon>
        <taxon>Lacrimispora</taxon>
    </lineage>
</organism>
<evidence type="ECO:0000313" key="2">
    <source>
        <dbReference type="Proteomes" id="UP000028525"/>
    </source>
</evidence>
<dbReference type="InterPro" id="IPR009351">
    <property type="entry name" value="AlkZ-like"/>
</dbReference>
<dbReference type="Pfam" id="PF06224">
    <property type="entry name" value="AlkZ-like"/>
    <property type="match status" value="1"/>
</dbReference>
<dbReference type="AlphaFoldDB" id="A0A084JQ70"/>
<evidence type="ECO:0000313" key="1">
    <source>
        <dbReference type="EMBL" id="KEZ91104.1"/>
    </source>
</evidence>
<dbReference type="EMBL" id="JPME01000007">
    <property type="protein sequence ID" value="KEZ91104.1"/>
    <property type="molecule type" value="Genomic_DNA"/>
</dbReference>
<sequence>MITLTNKQARHFMLLKHGLLGKHKFNGKQGAFDFVRQAGCIQFDPVDSCGKNAELTLQSRVKGFTKQTLYELLYSDRKLVDYPDKNLSIIPTEDWPYFERYRNAAREGGRRFKELEELEASTKDYIQANGAVGSENLPIEGSIHWHSSIHWSGNWSGGTNASRAVLEQLYSTGELIIHHKKGSRKYYDLTHKYLPAELLEIPDPLPDEFEHQKWRILRRIGAVGFLWNRPSDAWLNIWGLKTPQRTEMFKELLDEGKILQVRVEGLKDDLYCQAEDLFLIEAVLQTDTFKPRCELIAPLDCMMWDRKLIQALFGFEYTWEIYTPAEKRKYGFYVLPMLYGSSFIGRVEAVADTKKRTLIVKNIWYEDGIRQTKKAQAAVNGCMKRFAKFNECDVIDFAYLDV</sequence>
<comment type="caution">
    <text evidence="1">The sequence shown here is derived from an EMBL/GenBank/DDBJ whole genome shotgun (WGS) entry which is preliminary data.</text>
</comment>
<protein>
    <recommendedName>
        <fullName evidence="3">Winged helix-turn-helix domain-containing protein</fullName>
    </recommendedName>
</protein>
<keyword evidence="2" id="KW-1185">Reference proteome</keyword>
<accession>A0A084JQ70</accession>
<gene>
    <name evidence="1" type="ORF">IO98_04930</name>
</gene>
<evidence type="ECO:0008006" key="3">
    <source>
        <dbReference type="Google" id="ProtNLM"/>
    </source>
</evidence>
<dbReference type="OrthoDB" id="9787207at2"/>
<dbReference type="RefSeq" id="WP_038278511.1">
    <property type="nucleotide sequence ID" value="NZ_JPME01000007.1"/>
</dbReference>
<reference evidence="1 2" key="1">
    <citation type="submission" date="2014-07" db="EMBL/GenBank/DDBJ databases">
        <title>Draft genome of Clostridium celerecrescens 152B isolated from sediments associated with methane hydrate from Krishna Godavari basin.</title>
        <authorList>
            <person name="Honkalas V.S."/>
            <person name="Dabir A.P."/>
            <person name="Arora P."/>
            <person name="Dhakephalkar P.K."/>
        </authorList>
    </citation>
    <scope>NUCLEOTIDE SEQUENCE [LARGE SCALE GENOMIC DNA]</scope>
    <source>
        <strain evidence="1 2">152B</strain>
    </source>
</reference>
<proteinExistence type="predicted"/>
<dbReference type="PANTHER" id="PTHR30528:SF0">
    <property type="entry name" value="CYTOPLASMIC PROTEIN"/>
    <property type="match status" value="1"/>
</dbReference>
<dbReference type="Proteomes" id="UP000028525">
    <property type="component" value="Unassembled WGS sequence"/>
</dbReference>
<dbReference type="PANTHER" id="PTHR30528">
    <property type="entry name" value="CYTOPLASMIC PROTEIN"/>
    <property type="match status" value="1"/>
</dbReference>